<dbReference type="SUPFAM" id="SSF51338">
    <property type="entry name" value="Composite domain of metallo-dependent hydrolases"/>
    <property type="match status" value="1"/>
</dbReference>
<keyword evidence="3" id="KW-1185">Reference proteome</keyword>
<reference evidence="2 3" key="1">
    <citation type="submission" date="2015-10" db="EMBL/GenBank/DDBJ databases">
        <title>Full genome of DAOMC 229536 Phialocephala scopiformis, a fungal endophyte of spruce producing the potent anti-insectan compound rugulosin.</title>
        <authorList>
            <consortium name="DOE Joint Genome Institute"/>
            <person name="Walker A.K."/>
            <person name="Frasz S.L."/>
            <person name="Seifert K.A."/>
            <person name="Miller J.D."/>
            <person name="Mondo S.J."/>
            <person name="Labutti K."/>
            <person name="Lipzen A."/>
            <person name="Dockter R."/>
            <person name="Kennedy M."/>
            <person name="Grigoriev I.V."/>
            <person name="Spatafora J.W."/>
        </authorList>
    </citation>
    <scope>NUCLEOTIDE SEQUENCE [LARGE SCALE GENOMIC DNA]</scope>
    <source>
        <strain evidence="2 3">CBS 120377</strain>
    </source>
</reference>
<evidence type="ECO:0000313" key="2">
    <source>
        <dbReference type="EMBL" id="KUJ18763.1"/>
    </source>
</evidence>
<gene>
    <name evidence="2" type="ORF">LY89DRAFT_706421</name>
</gene>
<proteinExistence type="predicted"/>
<dbReference type="Gene3D" id="3.20.20.140">
    <property type="entry name" value="Metal-dependent hydrolases"/>
    <property type="match status" value="1"/>
</dbReference>
<dbReference type="InterPro" id="IPR057744">
    <property type="entry name" value="OTAase-like"/>
</dbReference>
<dbReference type="Gene3D" id="2.30.40.10">
    <property type="entry name" value="Urease, subunit C, domain 1"/>
    <property type="match status" value="1"/>
</dbReference>
<dbReference type="SUPFAM" id="SSF51556">
    <property type="entry name" value="Metallo-dependent hydrolases"/>
    <property type="match status" value="1"/>
</dbReference>
<dbReference type="STRING" id="149040.A0A194XF21"/>
<dbReference type="PANTHER" id="PTHR43135:SF3">
    <property type="entry name" value="ALPHA-D-RIBOSE 1-METHYLPHOSPHONATE 5-TRIPHOSPHATE DIPHOSPHATASE"/>
    <property type="match status" value="1"/>
</dbReference>
<feature type="domain" description="Amidohydrolase-related" evidence="1">
    <location>
        <begin position="73"/>
        <end position="417"/>
    </location>
</feature>
<organism evidence="2 3">
    <name type="scientific">Mollisia scopiformis</name>
    <name type="common">Conifer needle endophyte fungus</name>
    <name type="synonym">Phialocephala scopiformis</name>
    <dbReference type="NCBI Taxonomy" id="149040"/>
    <lineage>
        <taxon>Eukaryota</taxon>
        <taxon>Fungi</taxon>
        <taxon>Dikarya</taxon>
        <taxon>Ascomycota</taxon>
        <taxon>Pezizomycotina</taxon>
        <taxon>Leotiomycetes</taxon>
        <taxon>Helotiales</taxon>
        <taxon>Mollisiaceae</taxon>
        <taxon>Mollisia</taxon>
    </lineage>
</organism>
<dbReference type="RefSeq" id="XP_018073118.1">
    <property type="nucleotide sequence ID" value="XM_018217524.1"/>
</dbReference>
<dbReference type="GeneID" id="28827250"/>
<dbReference type="KEGG" id="psco:LY89DRAFT_706421"/>
<protein>
    <recommendedName>
        <fullName evidence="1">Amidohydrolase-related domain-containing protein</fullName>
    </recommendedName>
</protein>
<dbReference type="Proteomes" id="UP000070700">
    <property type="component" value="Unassembled WGS sequence"/>
</dbReference>
<name>A0A194XF21_MOLSC</name>
<dbReference type="CDD" id="cd01299">
    <property type="entry name" value="Met_dep_hydrolase_A"/>
    <property type="match status" value="1"/>
</dbReference>
<dbReference type="EMBL" id="KQ947412">
    <property type="protein sequence ID" value="KUJ18763.1"/>
    <property type="molecule type" value="Genomic_DNA"/>
</dbReference>
<dbReference type="OrthoDB" id="194468at2759"/>
<dbReference type="InterPro" id="IPR032466">
    <property type="entry name" value="Metal_Hydrolase"/>
</dbReference>
<evidence type="ECO:0000259" key="1">
    <source>
        <dbReference type="Pfam" id="PF01979"/>
    </source>
</evidence>
<dbReference type="PANTHER" id="PTHR43135">
    <property type="entry name" value="ALPHA-D-RIBOSE 1-METHYLPHOSPHONATE 5-TRIPHOSPHATE DIPHOSPHATASE"/>
    <property type="match status" value="1"/>
</dbReference>
<accession>A0A194XF21</accession>
<dbReference type="InterPro" id="IPR051781">
    <property type="entry name" value="Metallo-dep_Hydrolase"/>
</dbReference>
<dbReference type="GO" id="GO:0016810">
    <property type="term" value="F:hydrolase activity, acting on carbon-nitrogen (but not peptide) bonds"/>
    <property type="evidence" value="ECO:0007669"/>
    <property type="project" value="InterPro"/>
</dbReference>
<dbReference type="InterPro" id="IPR011059">
    <property type="entry name" value="Metal-dep_hydrolase_composite"/>
</dbReference>
<dbReference type="AlphaFoldDB" id="A0A194XF21"/>
<dbReference type="InterPro" id="IPR006680">
    <property type="entry name" value="Amidohydro-rel"/>
</dbReference>
<dbReference type="Pfam" id="PF01979">
    <property type="entry name" value="Amidohydro_1"/>
    <property type="match status" value="1"/>
</dbReference>
<evidence type="ECO:0000313" key="3">
    <source>
        <dbReference type="Proteomes" id="UP000070700"/>
    </source>
</evidence>
<dbReference type="InParanoid" id="A0A194XF21"/>
<sequence>MSSCQIVNTLGDTGSILSMNHQYRDVADLLIPGRVPPISKAAVVVHNGEIEWAGVQSSIPIKHKGLDFIHVPVLMPGLWDCHVHYFGSPPNDSGGGYEQILGPIALFGARTVRDLERTLLASFTSVRELGGYGGEIAAGVEEGNFIGPHIYSSIAPLSITAGHGDIHRLPLRTVLDGCAHGLPFAVSDGVPECIKTVRQIIRRGAKIIKVCVSGGVVSVLDDPEDAEFSPEELKAIVEEAGRSKRALNAGVKTIEHGSYLDEECIALMKKKNAILVPTASIIEGGWASRDYFPPETYKKFHQIYSSWKGAYSLAIASGVKIALGTDQANSQEGTFNSHGSNGKEIYFAVQAGMSPLAAIEACTATAPETLGEHIAPKSGQILEGYDADLIALSQNPLNDVSVLSDPDNVTHVWKMGNCSNRLSCCGRVLLFGFLLSVIKTRVQKVPR</sequence>